<dbReference type="GO" id="GO:0075512">
    <property type="term" value="P:clathrin-dependent endocytosis of virus by host cell"/>
    <property type="evidence" value="ECO:0007669"/>
    <property type="project" value="UniProtKB-UniRule"/>
</dbReference>
<comment type="PTM">
    <text evidence="32">Specific enzymatic cleavages in vivo yield mature proteins. Envelope glycoproteins are synthesized as a inactive precursor that is heavily N-glycosylated and processed likely by host cell furin in the Golgi to yield the mature SU and TM proteins. The cleavage site between SU and TM requires the minimal sequence [KR]-X-[KR]-R. About 2 of the 9 disulfide bonds of gp41 are reduced by P4HB/PDI, following binding to CD4 receptor.</text>
</comment>
<keyword evidence="11 32" id="KW-0945">Host-virus interaction</keyword>
<keyword evidence="12 32" id="KW-1162">Viral penetration into host cytoplasm</keyword>
<comment type="miscellaneous">
    <text evidence="32">Inhibitors targeting HIV-1 viral envelope proteins are used as antiretroviral drugs. Attachment of virions to the cell surface via non-specific interactions and CD4 binding can be blocked by inhibitors that include cyanovirin-N, cyclotriazadisulfonamide analogs, PRO 2000, TNX 355 and PRO 542. In addition, BMS 806 can block CD4-induced conformational changes. Env interactions with the coreceptor molecules can be targeted by CCR5 antagonists including SCH-D, maraviroc (UK 427857) and aplaviroc (GW 873140), and the CXCR4 antagonist AMD 070. Fusion of viral and cellular membranes can be inhibited by peptides such as enfuvirtide and tifuvirtide (T 1249). Resistance to inhibitors associated with mutations in Env are observed. Most of the time, single mutations confer only a modest reduction in drug susceptibility. Combination of several mutations is usually required to develop a high-level drug resistance.</text>
</comment>
<feature type="transmembrane region" description="Helical" evidence="33">
    <location>
        <begin position="510"/>
        <end position="533"/>
    </location>
</feature>
<keyword evidence="19 32" id="KW-1043">Host membrane</keyword>
<keyword evidence="29 32" id="KW-0899">Viral immunoevasion</keyword>
<evidence type="ECO:0000256" key="10">
    <source>
        <dbReference type="ARBA" id="ARBA00022570"/>
    </source>
</evidence>
<comment type="PTM">
    <text evidence="32">Palmitoylation of the transmembrane protein and of Env polyprotein (prior to its proteolytic cleavage) is essential for their association with host cell membrane lipid rafts. Palmitoylation is therefore required for envelope trafficking to classical lipid rafts, but not for viral replication.</text>
</comment>
<sequence>MRVKETQMNWLNLWRWGILILGLGIICSATDNLWVTVYYGVPVWRDADTTLFCASDAKAHETEVHNIWATHTCVPTDPNPQEILLENVTENFNIWKNNMVEQMQEDVISLWDQSLKPCIRLTPLCVTLNCNSYNKTESKNTIDDAMKDEIKNCTAMKDEIKNCTFNMTTEIKDKKQKVHALFYRIDIVKIGNESSEYRLINCNTSVIKQACPKITFDPIPIHYCTPAGYVILKCNEQNFTGKGPCKNVSSVQCTHGIKPVVSTQLLLNGSLAEKEIIIRSENITDNTKNIIVHLNESVEINCTRPNNNTRTGVTIGPGQVFYRTGDIIGDIKQAYCEINETKWNKVLKQVAGKLGEYFTNKKISFRPPSGGDLEITMHHFNCRGEFFYCNTSTLFNDTRLNITEGNGTGYITLPCKIKQIINMWQRVGQAMYAPPISGVINCMSNISGILLTRDGGDTNNNDTEIFRPAGGDIRDNWRSELYKYKVVQIEPLGIAPTRDVEREKRREKRAVGIGAMIFGFLGAAGSTMGAASITLTVQARQLLSGIVQQQSNLLRAIEVQQHMLQLTVWGIKQLQARILAVERYLKDQRLLGLWGCSGKIICTTAVPWNHSWSNKSYEEIWDNMTWIEWEREISNYTDQIYGILTESQNQQDKNEKELLELNKWASLWNWFDISSWLWYIKIFIIIVGSLIGLRIIFAVLSIVNRVRQGYSPLSSQILTHHQRGPDRPERIEEGDGEQGRDRSVRLVSGFLALAWDDLRSLCLFCYHRLRDFILIATRTVELLGHSSLKGLRRGWEGLKYLGNLLLYWGQELKTSAISLFDATAITVAGWTDRVIEVAHRAWRAFLHIPRRIRQGFERALL</sequence>
<comment type="domain">
    <text evidence="32">The YXXL motif is involved in determining the exact site of viral release at the surface of infected mononuclear cells and promotes endocytosis. YXXL and di-leucine endocytosis motifs interact directly or indirectly with the clathrin adapter complexes, opperate independently, and their activities are not additive.</text>
</comment>
<dbReference type="Pfam" id="PF00517">
    <property type="entry name" value="GP41"/>
    <property type="match status" value="1"/>
</dbReference>
<evidence type="ECO:0000256" key="11">
    <source>
        <dbReference type="ARBA" id="ARBA00022581"/>
    </source>
</evidence>
<keyword evidence="10 32" id="KW-1165">Clathrin-mediated endocytosis of virus by host</keyword>
<comment type="subcellular location">
    <molecule>Transmembrane protein gp41</molecule>
    <subcellularLocation>
        <location evidence="32">Virion membrane</location>
        <topology evidence="32">Single-pass type I membrane protein</topology>
    </subcellularLocation>
    <subcellularLocation>
        <location evidence="32">Host cell membrane</location>
        <topology evidence="32">Single-pass type I membrane protein</topology>
    </subcellularLocation>
    <subcellularLocation>
        <location evidence="32">Host endosome membrane</location>
        <topology evidence="32">Single-pass type I membrane protein</topology>
    </subcellularLocation>
    <text evidence="32">It is probably concentrated at the site of budding and incorporated into the virions possibly by contacts between the cytoplasmic tail of Env and the N-terminus of Gag.</text>
</comment>
<comment type="domain">
    <text evidence="32">Some of the most genetically diverse regions of the viral genome are present in Env. They are called variable regions 1 through 5 (V1 through V5). Coreceptor usage of gp120 is determined mainly by the primary structure of the third variable region (V3) in the outer domain of gp120. The sequence of V3 determines which coreceptor, CCR5 and/or CXCR4 (corresponding to R5/macrophage, X4/T cell and R5X4/T cell and macrophage tropism), is used to trigger the fusion potential of the Env complex, and hence which cells the virus can infect. Binding to CCR5 involves a region adjacent in addition to V3.</text>
</comment>
<dbReference type="GO" id="GO:0019062">
    <property type="term" value="P:virion attachment to host cell"/>
    <property type="evidence" value="ECO:0007669"/>
    <property type="project" value="UniProtKB-UniRule"/>
</dbReference>
<dbReference type="GO" id="GO:0052031">
    <property type="term" value="P:symbiont-mediated perturbation of host defense response"/>
    <property type="evidence" value="ECO:0007669"/>
    <property type="project" value="UniProtKB-UniRule"/>
</dbReference>
<comment type="function">
    <text evidence="32">Transmembrane protein gp41: Acts as a class I viral fusion protein. Under the current model, the protein has at least 3 conformational states: pre-fusion native state, pre-hairpin intermediate state, and post-fusion hairpin state. During fusion of viral and target intracellular membranes, the coiled coil regions (heptad repeats) assume a trimer-of-hairpins structure, positioning the fusion peptide in close proximity to the C-terminal region of the ectodomain. The formation of this structure appears to drive apposition and subsequent fusion of viral and target cell membranes. Complete fusion occurs in host cell endosomes and is dynamin-dependent, however some lipid transfer might occur at the plasma membrane. The virus undergoes clathrin-dependent internalization long before endosomal fusion, thus minimizing the surface exposure of conserved viral epitopes during fusion and reducing the efficacy of inhibitors targeting these epitopes. Membranes fusion leads to delivery of the nucleocapsid into the cytoplasm.</text>
</comment>
<evidence type="ECO:0000259" key="36">
    <source>
        <dbReference type="Pfam" id="PF00517"/>
    </source>
</evidence>
<evidence type="ECO:0000256" key="6">
    <source>
        <dbReference type="ARBA" id="ARBA00004650"/>
    </source>
</evidence>
<dbReference type="InterPro" id="IPR000777">
    <property type="entry name" value="HIV1_Gp120"/>
</dbReference>
<feature type="region of interest" description="V2" evidence="32">
    <location>
        <begin position="163"/>
        <end position="202"/>
    </location>
</feature>
<dbReference type="FunFam" id="1.10.287.210:FF:000001">
    <property type="entry name" value="Envelope glycoprotein gp160"/>
    <property type="match status" value="1"/>
</dbReference>
<evidence type="ECO:0000256" key="31">
    <source>
        <dbReference type="ARBA" id="ARBA00023296"/>
    </source>
</evidence>
<feature type="disulfide bond" evidence="32">
    <location>
        <begin position="596"/>
        <end position="602"/>
    </location>
</feature>
<dbReference type="GO" id="GO:0019031">
    <property type="term" value="C:viral envelope"/>
    <property type="evidence" value="ECO:0007669"/>
    <property type="project" value="UniProtKB-KW"/>
</dbReference>
<dbReference type="Pfam" id="PF00516">
    <property type="entry name" value="GP120"/>
    <property type="match status" value="1"/>
</dbReference>
<keyword evidence="8 32" id="KW-1170">Fusion of virus membrane with host endosomal membrane</keyword>
<evidence type="ECO:0000256" key="12">
    <source>
        <dbReference type="ARBA" id="ARBA00022595"/>
    </source>
</evidence>
<comment type="function">
    <text evidence="32">Envelope glycoprotein gp160: Oligomerizes in the host endoplasmic reticulum into predominantly trimers. In a second time, gp160 transits in the host Golgi, where glycosylation is completed. The precursor is then proteolytically cleaved in the trans-Golgi and thereby activated by cellular furin or furin-like proteases to produce gp120 and gp41.</text>
</comment>
<keyword evidence="16 32" id="KW-0732">Signal</keyword>
<feature type="transmembrane region" description="Helical" evidence="33">
    <location>
        <begin position="676"/>
        <end position="703"/>
    </location>
</feature>
<evidence type="ECO:0000256" key="2">
    <source>
        <dbReference type="ARBA" id="ARBA00004433"/>
    </source>
</evidence>
<evidence type="ECO:0000256" key="23">
    <source>
        <dbReference type="ARBA" id="ARBA00023046"/>
    </source>
</evidence>
<keyword evidence="25 32" id="KW-0472">Membrane</keyword>
<evidence type="ECO:0000256" key="20">
    <source>
        <dbReference type="ARBA" id="ARBA00022879"/>
    </source>
</evidence>
<gene>
    <name evidence="32 37" type="primary">env</name>
</gene>
<evidence type="ECO:0000256" key="21">
    <source>
        <dbReference type="ARBA" id="ARBA00022890"/>
    </source>
</evidence>
<keyword evidence="23 32" id="KW-1039">Host endosome</keyword>
<feature type="short sequence motif" description="Di-leucine internalization motif" evidence="32">
    <location>
        <begin position="860"/>
        <end position="861"/>
    </location>
</feature>
<keyword evidence="13 32" id="KW-0165">Cleavage on pair of basic residues</keyword>
<keyword evidence="30 32" id="KW-0449">Lipoprotein</keyword>
<keyword evidence="31 32" id="KW-1160">Virus entry into host cell</keyword>
<keyword evidence="22 32" id="KW-1133">Transmembrane helix</keyword>
<dbReference type="CDD" id="cd09909">
    <property type="entry name" value="HIV-1-like_HR1-HR2"/>
    <property type="match status" value="1"/>
</dbReference>
<comment type="caution">
    <text evidence="32 33">Lacks conserved residue(s) required for the propagation of feature annotation.</text>
</comment>
<evidence type="ECO:0000256" key="14">
    <source>
        <dbReference type="ARBA" id="ARBA00022692"/>
    </source>
</evidence>
<keyword evidence="9 32" id="KW-1032">Host cell membrane</keyword>
<evidence type="ECO:0000256" key="27">
    <source>
        <dbReference type="ARBA" id="ARBA00023157"/>
    </source>
</evidence>
<organism evidence="37">
    <name type="scientific">Human immunodeficiency virus type 1</name>
    <name type="common">HIV-1</name>
    <dbReference type="NCBI Taxonomy" id="11676"/>
    <lineage>
        <taxon>Viruses</taxon>
        <taxon>Riboviria</taxon>
        <taxon>Pararnavirae</taxon>
        <taxon>Artverviricota</taxon>
        <taxon>Revtraviricetes</taxon>
        <taxon>Ortervirales</taxon>
        <taxon>Retroviridae</taxon>
        <taxon>Orthoretrovirinae</taxon>
        <taxon>Lentivirus</taxon>
        <taxon>Lentivirus humimdef1</taxon>
    </lineage>
</organism>
<feature type="domain" description="Human immunodeficiency virus 1 envelope glycoprotein Gp120" evidence="35">
    <location>
        <begin position="33"/>
        <end position="509"/>
    </location>
</feature>
<keyword evidence="24 32" id="KW-0175">Coiled coil</keyword>
<comment type="domain">
    <text evidence="32">The membrane proximal external region (MPER) present in gp41 is a tryptophan-rich region recognized by the antibodies 2F5, Z13, and 4E10. MPER seems to play a role in fusion.</text>
</comment>
<evidence type="ECO:0000256" key="26">
    <source>
        <dbReference type="ARBA" id="ARBA00023139"/>
    </source>
</evidence>
<feature type="region of interest" description="Disordered" evidence="34">
    <location>
        <begin position="718"/>
        <end position="740"/>
    </location>
</feature>
<protein>
    <recommendedName>
        <fullName evidence="32">Envelope glycoprotein gp160</fullName>
    </recommendedName>
    <alternativeName>
        <fullName evidence="32">Env polyprotein</fullName>
    </alternativeName>
    <component>
        <recommendedName>
            <fullName evidence="32">Surface protein gp120</fullName>
            <shortName evidence="32">SU</shortName>
        </recommendedName>
        <alternativeName>
            <fullName evidence="32">Glycoprotein 120</fullName>
            <shortName evidence="32">gp120</shortName>
        </alternativeName>
    </component>
    <component>
        <recommendedName>
            <fullName evidence="32">Transmembrane protein gp41</fullName>
            <shortName evidence="32">TM</shortName>
        </recommendedName>
        <alternativeName>
            <fullName evidence="32">Glycoprotein 41</fullName>
            <shortName evidence="32">gp41</shortName>
        </alternativeName>
    </component>
</protein>
<evidence type="ECO:0000256" key="22">
    <source>
        <dbReference type="ARBA" id="ARBA00022989"/>
    </source>
</evidence>
<feature type="transmembrane region" description="Helical" evidence="33">
    <location>
        <begin position="13"/>
        <end position="35"/>
    </location>
</feature>
<evidence type="ECO:0000256" key="18">
    <source>
        <dbReference type="ARBA" id="ARBA00022844"/>
    </source>
</evidence>
<evidence type="ECO:0000256" key="5">
    <source>
        <dbReference type="ARBA" id="ARBA00004578"/>
    </source>
</evidence>
<keyword evidence="28 32" id="KW-0325">Glycoprotein</keyword>
<dbReference type="GO" id="GO:0019082">
    <property type="term" value="P:viral protein processing"/>
    <property type="evidence" value="ECO:0007669"/>
    <property type="project" value="UniProtKB-UniRule"/>
</dbReference>
<feature type="domain" description="Retroviral envelope protein GP41-like" evidence="36">
    <location>
        <begin position="528"/>
        <end position="713"/>
    </location>
</feature>
<evidence type="ECO:0000256" key="9">
    <source>
        <dbReference type="ARBA" id="ARBA00022511"/>
    </source>
</evidence>
<comment type="domain">
    <text evidence="32">The CD4-binding region is targeted by the antibody b12.</text>
</comment>
<proteinExistence type="inferred from homology"/>
<evidence type="ECO:0000256" key="24">
    <source>
        <dbReference type="ARBA" id="ARBA00023054"/>
    </source>
</evidence>
<dbReference type="GO" id="GO:0039654">
    <property type="term" value="P:fusion of virus membrane with host endosome membrane"/>
    <property type="evidence" value="ECO:0007669"/>
    <property type="project" value="UniProtKB-UniRule"/>
</dbReference>
<comment type="domain">
    <text evidence="32 33">The 17 amino acids long immunosuppressive region is present in many retroviral envelope proteins. Synthetic peptides derived from this relatively conserved sequence inhibit immune function in vitro and in vivo.</text>
</comment>
<dbReference type="EMBL" id="MT635146">
    <property type="protein sequence ID" value="QNG98028.1"/>
    <property type="molecule type" value="Genomic_RNA"/>
</dbReference>
<evidence type="ECO:0000256" key="13">
    <source>
        <dbReference type="ARBA" id="ARBA00022685"/>
    </source>
</evidence>
<feature type="disulfide bond" evidence="32">
    <location>
        <begin position="224"/>
        <end position="253"/>
    </location>
</feature>
<dbReference type="GO" id="GO:0044175">
    <property type="term" value="C:host cell endosome membrane"/>
    <property type="evidence" value="ECO:0007669"/>
    <property type="project" value="UniProtKB-SubCell"/>
</dbReference>
<evidence type="ECO:0000256" key="29">
    <source>
        <dbReference type="ARBA" id="ARBA00023280"/>
    </source>
</evidence>
<dbReference type="SUPFAM" id="SSF56502">
    <property type="entry name" value="gp120 core"/>
    <property type="match status" value="2"/>
</dbReference>
<feature type="topological domain" description="Cytoplasmic" evidence="32">
    <location>
        <begin position="704"/>
        <end position="861"/>
    </location>
</feature>
<dbReference type="InterPro" id="IPR037527">
    <property type="entry name" value="Gp160"/>
</dbReference>
<comment type="subunit">
    <text evidence="32">The mature envelope protein (Env) consists of a homotrimer of non-covalently associated gp120-gp41 heterodimers. The resulting complex protrudes from the virus surface as a spike. There seems to be as few as 10 spikes on the average virion. Surface protein gp120 interacts with host CD4, CCR5 and CXCR4. Gp120 also interacts with the C-type lectins CD209/DC-SIGN and CLEC4M/DC-SIGNR (collectively referred to as DC-SIGN(R)). Gp120 and gp41 interact with GalCer. Gp120 interacts with host ITGA4/ITGB7 complex; on CD4+ T-cells, this interaction results in rapid activation of integrin ITGAL/LFA-1, which facilitates efficient cell-to-cell spreading of HIV-1. Gp120 interacts with cell-associated heparan sulfate; this interaction increases virus infectivity on permissive cells and may be involved in infection of CD4- cells.</text>
</comment>
<comment type="subcellular location">
    <subcellularLocation>
        <location evidence="3">Host cell membrane</location>
        <topology evidence="3">Peripheral membrane protein</topology>
    </subcellularLocation>
    <subcellularLocation>
        <location evidence="1">Host cell membrane</location>
        <topology evidence="1">Single-pass type I membrane protein</topology>
    </subcellularLocation>
    <subcellularLocation>
        <location evidence="2">Host endosome membrane</location>
        <topology evidence="2">Peripheral membrane protein</topology>
    </subcellularLocation>
    <subcellularLocation>
        <location evidence="5">Host endosome membrane</location>
        <topology evidence="5">Single-pass type I membrane protein</topology>
    </subcellularLocation>
    <subcellularLocation>
        <location evidence="6">Virion membrane</location>
        <topology evidence="6">Peripheral membrane protein</topology>
    </subcellularLocation>
    <subcellularLocation>
        <location evidence="4">Virion membrane</location>
        <topology evidence="4">Single-pass type I membrane protein</topology>
    </subcellularLocation>
</comment>
<feature type="chain" id="PRO_5035023655" description="Envelope glycoprotein gp160" evidence="32">
    <location>
        <begin position="32"/>
        <end position="861"/>
    </location>
</feature>
<comment type="function">
    <text evidence="32">Surface protein gp120: Attaches the virus to the host lymphoid cell by binding to the primary receptor CD4. This interaction induces a structural rearrangement creating a high affinity binding site for a chemokine coreceptor like CXCR4 and/or CCR5. Acts as a ligand for CD209/DC-SIGN and CLEC4M/DC-SIGNR, which are respectively found on dendritic cells (DCs), and on endothelial cells of liver sinusoids and lymph node sinuses. These interactions allow capture of viral particles at mucosal surfaces by these cells and subsequent transmission to permissive cells. HIV subverts the migration properties of dendritic cells to gain access to CD4+ T-cells in lymph nodes. Virus transmission to permissive T-cells occurs either in trans (without DCs infection, through viral capture and transmission), or in cis (following DCs productive infection, through the usual CD4-gp120 interaction), thereby inducing a robust infection. In trans infection, bound virions remain infectious over days and it is proposed that they are not degraded, but protected in non-lysosomal acidic organelles within the DCs close to the cell membrane thus contributing to the viral infectious potential during DCs' migration from the periphery to the lymphoid tissues. On arrival at lymphoid tissues, intact virions recycle back to DCs' cell surface allowing virus transmission to CD4+ T-cells.</text>
</comment>
<keyword evidence="15 32" id="KW-0053">Apoptosis</keyword>
<feature type="disulfide bond" evidence="32">
    <location>
        <begin position="234"/>
        <end position="245"/>
    </location>
</feature>
<feature type="coiled-coil region" evidence="32">
    <location>
        <begin position="631"/>
        <end position="665"/>
    </location>
</feature>
<feature type="compositionally biased region" description="Basic and acidic residues" evidence="34">
    <location>
        <begin position="723"/>
        <end position="740"/>
    </location>
</feature>
<comment type="subcellular location">
    <molecule>Surface protein gp120</molecule>
    <subcellularLocation>
        <location evidence="32">Virion membrane</location>
        <topology evidence="32">Peripheral membrane protein</topology>
    </subcellularLocation>
    <subcellularLocation>
        <location evidence="32">Host cell membrane</location>
        <topology evidence="32">Peripheral membrane protein</topology>
    </subcellularLocation>
    <subcellularLocation>
        <location evidence="32">Host endosome membrane</location>
        <topology evidence="32">Single-pass type I membrane protein</topology>
    </subcellularLocation>
    <text evidence="32">The surface protein is not anchored to the viral envelope, but associates with the extravirion surface through its binding to TM. It is probably concentrated at the site of budding and incorporated into the virions possibly by contacts between the cytoplasmic tail of Env and the N-terminus of Gag.</text>
</comment>
<evidence type="ECO:0000256" key="15">
    <source>
        <dbReference type="ARBA" id="ARBA00022703"/>
    </source>
</evidence>
<comment type="similarity">
    <text evidence="32">Belongs to the HIV-1 env protein family.</text>
</comment>
<dbReference type="HAMAP" id="MF_04083">
    <property type="entry name" value="HIV_ENV"/>
    <property type="match status" value="1"/>
</dbReference>
<dbReference type="Gene3D" id="2.170.40.20">
    <property type="entry name" value="Human immunodeficiency virus 1, Gp160, envelope glycoprotein"/>
    <property type="match status" value="2"/>
</dbReference>
<name>A0A8E4JZY4_HV1</name>
<evidence type="ECO:0000256" key="25">
    <source>
        <dbReference type="ARBA" id="ARBA00023136"/>
    </source>
</evidence>
<feature type="chain" id="PRO_5035023654" description="Transmembrane protein gp41" evidence="32">
    <location>
        <begin position="510"/>
        <end position="861"/>
    </location>
</feature>
<evidence type="ECO:0000259" key="35">
    <source>
        <dbReference type="Pfam" id="PF00516"/>
    </source>
</evidence>
<dbReference type="SUPFAM" id="SSF58069">
    <property type="entry name" value="Virus ectodomain"/>
    <property type="match status" value="1"/>
</dbReference>
<evidence type="ECO:0000256" key="8">
    <source>
        <dbReference type="ARBA" id="ARBA00022510"/>
    </source>
</evidence>
<evidence type="ECO:0000313" key="37">
    <source>
        <dbReference type="EMBL" id="QNG98028.1"/>
    </source>
</evidence>
<evidence type="ECO:0000256" key="34">
    <source>
        <dbReference type="SAM" id="MobiDB-lite"/>
    </source>
</evidence>
<feature type="short sequence motif" description="YXXL motif; contains endocytosis signal" evidence="32">
    <location>
        <begin position="710"/>
        <end position="713"/>
    </location>
</feature>
<evidence type="ECO:0000256" key="16">
    <source>
        <dbReference type="ARBA" id="ARBA00022729"/>
    </source>
</evidence>
<reference evidence="37" key="1">
    <citation type="submission" date="2020-06" db="EMBL/GenBank/DDBJ databases">
        <title>Analyses of near full-length HIV-1 genome sequences from Vietnam.</title>
        <authorList>
            <person name="Chen Y."/>
            <person name="Hora B."/>
            <person name="Thu N.T."/>
            <person name="Thao V.P."/>
            <person name="Pappas A."/>
            <person name="Register H."/>
            <person name="Le T."/>
            <person name="Denny T.N."/>
            <person name="Gao F."/>
        </authorList>
    </citation>
    <scope>NUCLEOTIDE SEQUENCE</scope>
    <source>
        <strain evidence="37">03-057</strain>
    </source>
</reference>
<dbReference type="GO" id="GO:0016020">
    <property type="term" value="C:membrane"/>
    <property type="evidence" value="ECO:0007669"/>
    <property type="project" value="UniProtKB-UniRule"/>
</dbReference>
<organismHost>
    <name type="scientific">Homo sapiens</name>
    <name type="common">Human</name>
    <dbReference type="NCBI Taxonomy" id="9606"/>
</organismHost>
<feature type="lipid moiety-binding region" description="S-palmitoyl cysteine; by host" evidence="32">
    <location>
        <position position="762"/>
    </location>
</feature>
<keyword evidence="18 32" id="KW-0946">Virion</keyword>
<keyword evidence="14 32" id="KW-0812">Transmembrane</keyword>
<dbReference type="GO" id="GO:1903911">
    <property type="term" value="P:positive regulation of receptor clustering"/>
    <property type="evidence" value="ECO:0007669"/>
    <property type="project" value="UniProtKB-UniRule"/>
</dbReference>
<dbReference type="GO" id="GO:0019064">
    <property type="term" value="P:fusion of virus membrane with host plasma membrane"/>
    <property type="evidence" value="ECO:0007669"/>
    <property type="project" value="UniProtKB-UniRule"/>
</dbReference>
<feature type="region of interest" description="Fusion peptide" evidence="32">
    <location>
        <begin position="510"/>
        <end position="530"/>
    </location>
</feature>
<keyword evidence="7 32" id="KW-1168">Fusion of virus membrane with host membrane</keyword>
<dbReference type="GO" id="GO:0055036">
    <property type="term" value="C:virion membrane"/>
    <property type="evidence" value="ECO:0007669"/>
    <property type="project" value="UniProtKB-SubCell"/>
</dbReference>
<dbReference type="InterPro" id="IPR000328">
    <property type="entry name" value="GP41-like"/>
</dbReference>
<evidence type="ECO:0000256" key="30">
    <source>
        <dbReference type="ARBA" id="ARBA00023288"/>
    </source>
</evidence>
<dbReference type="Gene3D" id="1.20.5.490">
    <property type="entry name" value="Single helix bin"/>
    <property type="match status" value="1"/>
</dbReference>
<dbReference type="GO" id="GO:0005198">
    <property type="term" value="F:structural molecule activity"/>
    <property type="evidence" value="ECO:0007669"/>
    <property type="project" value="UniProtKB-UniRule"/>
</dbReference>
<evidence type="ECO:0000256" key="4">
    <source>
        <dbReference type="ARBA" id="ARBA00004563"/>
    </source>
</evidence>
<evidence type="ECO:0000256" key="28">
    <source>
        <dbReference type="ARBA" id="ARBA00023180"/>
    </source>
</evidence>
<evidence type="ECO:0000256" key="33">
    <source>
        <dbReference type="RuleBase" id="RU363095"/>
    </source>
</evidence>
<keyword evidence="26 32" id="KW-0564">Palmitate</keyword>
<keyword evidence="20 32" id="KW-0261">Viral envelope protein</keyword>
<comment type="PTM">
    <text evidence="32">Highly glycosylated by host. The high number of glycan on the protein is reffered to as 'glycan shield' because it contributes to hide protein sequence from adaptive immune system.</text>
</comment>
<evidence type="ECO:0000256" key="1">
    <source>
        <dbReference type="ARBA" id="ARBA00004402"/>
    </source>
</evidence>
<evidence type="ECO:0000256" key="3">
    <source>
        <dbReference type="ARBA" id="ARBA00004505"/>
    </source>
</evidence>
<dbReference type="FunFam" id="2.170.40.20:FF:000004">
    <property type="entry name" value="Envelope glycoprotein gp160"/>
    <property type="match status" value="1"/>
</dbReference>
<evidence type="ECO:0000256" key="19">
    <source>
        <dbReference type="ARBA" id="ARBA00022870"/>
    </source>
</evidence>
<keyword evidence="17 32" id="KW-1161">Viral attachment to host cell</keyword>
<feature type="region of interest" description="MPER; binding to GalCer" evidence="32">
    <location>
        <begin position="660"/>
        <end position="681"/>
    </location>
</feature>
<feature type="region of interest" description="CD4-binding loop" evidence="32">
    <location>
        <begin position="368"/>
        <end position="378"/>
    </location>
</feature>
<keyword evidence="27 32" id="KW-1015">Disulfide bond</keyword>
<feature type="disulfide bond" evidence="32">
    <location>
        <begin position="53"/>
        <end position="73"/>
    </location>
</feature>
<evidence type="ECO:0000256" key="7">
    <source>
        <dbReference type="ARBA" id="ARBA00022506"/>
    </source>
</evidence>
<dbReference type="InterPro" id="IPR036377">
    <property type="entry name" value="Gp120_core_sf"/>
</dbReference>
<dbReference type="GO" id="GO:1903908">
    <property type="term" value="P:positive regulation of plasma membrane raft polarization"/>
    <property type="evidence" value="ECO:0007669"/>
    <property type="project" value="UniProtKB-UniRule"/>
</dbReference>
<evidence type="ECO:0000256" key="32">
    <source>
        <dbReference type="HAMAP-Rule" id="MF_04083"/>
    </source>
</evidence>
<feature type="region of interest" description="Immunosuppression" evidence="32">
    <location>
        <begin position="572"/>
        <end position="590"/>
    </location>
</feature>
<feature type="site" description="Cleavage; by host furin" evidence="32">
    <location>
        <begin position="509"/>
        <end position="510"/>
    </location>
</feature>
<comment type="miscellaneous">
    <text evidence="32">HIV-1 lineages are divided in three main groups, M (for Major), O (for Outlier), and N (for New, or Non-M, Non-O). The vast majority of strains found worldwide belong to the group M. Group O seems to be endemic to and largely confined to Cameroon and neighboring countries in West Central Africa, where these viruses represent a small minority of HIV-1 strains. The group N is represented by a limited number of isolates from Cameroonian persons. The group M is further subdivided in 9 clades or subtypes (A to D, F to H, J and K).</text>
</comment>
<evidence type="ECO:0000256" key="17">
    <source>
        <dbReference type="ARBA" id="ARBA00022804"/>
    </source>
</evidence>
<keyword evidence="21 32" id="KW-1164">Virus endocytosis by host</keyword>
<accession>A0A8E4JZY4</accession>
<dbReference type="Gene3D" id="1.10.287.210">
    <property type="match status" value="1"/>
</dbReference>
<dbReference type="GO" id="GO:0020002">
    <property type="term" value="C:host cell plasma membrane"/>
    <property type="evidence" value="ECO:0007669"/>
    <property type="project" value="UniProtKB-SubCell"/>
</dbReference>